<keyword evidence="17" id="KW-0675">Receptor</keyword>
<evidence type="ECO:0000256" key="3">
    <source>
        <dbReference type="ARBA" id="ARBA00022452"/>
    </source>
</evidence>
<dbReference type="PANTHER" id="PTHR32552">
    <property type="entry name" value="FERRICHROME IRON RECEPTOR-RELATED"/>
    <property type="match status" value="1"/>
</dbReference>
<dbReference type="Gene3D" id="2.40.170.20">
    <property type="entry name" value="TonB-dependent receptor, beta-barrel domain"/>
    <property type="match status" value="1"/>
</dbReference>
<dbReference type="EMBL" id="CP152276">
    <property type="protein sequence ID" value="XAE42792.1"/>
    <property type="molecule type" value="Genomic_DNA"/>
</dbReference>
<keyword evidence="4" id="KW-0410">Iron transport</keyword>
<keyword evidence="3 12" id="KW-1134">Transmembrane beta strand</keyword>
<sequence>MSARRKFLYAFVSSLAVLAALPAAHGAPVSVRKPKGKVAASHAPKPRVHAVVAASESLAVTANRNTSHGMEQTITRKALETFVPGTSVLQVLSATTPGVSFASDDPFGLDTWANTFYIRGYTQSQLGITLDGIPLGDGQFINASGLDINQAVIQDNIGHVNMSQGGGALDVMSITNLGGALQYYTLDPRDRMGGDVSQTFGSNGTYRTFARFESGVLNRTGTKFSAAYARTDAGKWKGAGDQFEQQANFKVVQPLGTRGKVSGYFNYSEFDQYNYSDLSLEIIHKLGQRVDYYYPDYATAYKAALGQFPAGYDRLSDPEDASYYDGAQLQRNYLTGITTQYDLTDRLHFTNVLYDHQSGGDYEWTNPYVTSPSGAPMIQQVGHTAVTRLGATAALQYEIGNHTLHSGVWYEHVGYSWAQRYYSQPVLGQGAPRSGTGPYDDPFATAYAMQFNTNTFQYYLEDSYRILQNLRAHAGFKSMLTTTAGGASYNNPTYTGQDTLPNGSLTTAGAFLPHVSLNWTFLGRNELFFDFAKNLRAYTYNTWQSGNAWGVNEMPTNLKPETSYNYEVGYRYNAKRLTVLVNLYHIDYRNRLATITVGSLVNAHNTYINVGNMDMWGADAGVTVRPLPGLEVFNSFSYNKSTYGRDVTSDGVTYPVAGKLEAGYPQWMYKANASYAFGDARLNFNVNYMSKRYISYVNDAAVSGYWLATLSANYRFRHIPHLETLEFNLGVYNLFNQQYVGGIGGYSMSGDTQQLFAGAPRQIFGSLHARF</sequence>
<dbReference type="SUPFAM" id="SSF56935">
    <property type="entry name" value="Porins"/>
    <property type="match status" value="1"/>
</dbReference>
<dbReference type="InterPro" id="IPR036942">
    <property type="entry name" value="Beta-barrel_TonB_sf"/>
</dbReference>
<gene>
    <name evidence="17" type="ORF">AAC691_21600</name>
</gene>
<keyword evidence="7" id="KW-0408">Iron</keyword>
<name>A0ABZ3D5I9_9PROT</name>
<evidence type="ECO:0000256" key="5">
    <source>
        <dbReference type="ARBA" id="ARBA00022692"/>
    </source>
</evidence>
<evidence type="ECO:0000256" key="10">
    <source>
        <dbReference type="ARBA" id="ARBA00023136"/>
    </source>
</evidence>
<dbReference type="InterPro" id="IPR012910">
    <property type="entry name" value="Plug_dom"/>
</dbReference>
<evidence type="ECO:0000313" key="18">
    <source>
        <dbReference type="Proteomes" id="UP001449795"/>
    </source>
</evidence>
<dbReference type="InterPro" id="IPR039426">
    <property type="entry name" value="TonB-dep_rcpt-like"/>
</dbReference>
<evidence type="ECO:0000256" key="1">
    <source>
        <dbReference type="ARBA" id="ARBA00004571"/>
    </source>
</evidence>
<dbReference type="InterPro" id="IPR000531">
    <property type="entry name" value="Beta-barrel_TonB"/>
</dbReference>
<evidence type="ECO:0000256" key="2">
    <source>
        <dbReference type="ARBA" id="ARBA00022448"/>
    </source>
</evidence>
<keyword evidence="6 14" id="KW-0732">Signal</keyword>
<evidence type="ECO:0000256" key="12">
    <source>
        <dbReference type="PROSITE-ProRule" id="PRU01360"/>
    </source>
</evidence>
<keyword evidence="18" id="KW-1185">Reference proteome</keyword>
<evidence type="ECO:0000256" key="8">
    <source>
        <dbReference type="ARBA" id="ARBA00023065"/>
    </source>
</evidence>
<evidence type="ECO:0000256" key="9">
    <source>
        <dbReference type="ARBA" id="ARBA00023077"/>
    </source>
</evidence>
<evidence type="ECO:0000256" key="13">
    <source>
        <dbReference type="RuleBase" id="RU003357"/>
    </source>
</evidence>
<keyword evidence="9 13" id="KW-0798">TonB box</keyword>
<dbReference type="Pfam" id="PF00593">
    <property type="entry name" value="TonB_dep_Rec_b-barrel"/>
    <property type="match status" value="1"/>
</dbReference>
<keyword evidence="8" id="KW-0406">Ion transport</keyword>
<evidence type="ECO:0000256" key="4">
    <source>
        <dbReference type="ARBA" id="ARBA00022496"/>
    </source>
</evidence>
<feature type="domain" description="TonB-dependent receptor plug" evidence="16">
    <location>
        <begin position="70"/>
        <end position="168"/>
    </location>
</feature>
<dbReference type="PANTHER" id="PTHR32552:SF89">
    <property type="entry name" value="CATECHOLATE SIDEROPHORE RECEPTOR FIU"/>
    <property type="match status" value="1"/>
</dbReference>
<keyword evidence="2 12" id="KW-0813">Transport</keyword>
<evidence type="ECO:0000259" key="15">
    <source>
        <dbReference type="Pfam" id="PF00593"/>
    </source>
</evidence>
<keyword evidence="11 12" id="KW-0998">Cell outer membrane</keyword>
<comment type="subcellular location">
    <subcellularLocation>
        <location evidence="1 12">Cell outer membrane</location>
        <topology evidence="1 12">Multi-pass membrane protein</topology>
    </subcellularLocation>
</comment>
<feature type="signal peptide" evidence="14">
    <location>
        <begin position="1"/>
        <end position="19"/>
    </location>
</feature>
<protein>
    <submittedName>
        <fullName evidence="17">TonB-dependent receptor</fullName>
    </submittedName>
</protein>
<evidence type="ECO:0000256" key="7">
    <source>
        <dbReference type="ARBA" id="ARBA00023004"/>
    </source>
</evidence>
<keyword evidence="5 12" id="KW-0812">Transmembrane</keyword>
<feature type="chain" id="PRO_5046174703" evidence="14">
    <location>
        <begin position="20"/>
        <end position="771"/>
    </location>
</feature>
<dbReference type="PROSITE" id="PS52016">
    <property type="entry name" value="TONB_DEPENDENT_REC_3"/>
    <property type="match status" value="1"/>
</dbReference>
<dbReference type="Pfam" id="PF07715">
    <property type="entry name" value="Plug"/>
    <property type="match status" value="1"/>
</dbReference>
<reference evidence="17 18" key="1">
    <citation type="submission" date="2024-04" db="EMBL/GenBank/DDBJ databases">
        <title>Complete genome sequence of Nguyenibacter vanlangesis HBCM-1154, a strain capable of nitrogen fixation, IAA production, and phosphorus solubilization isolated from sugarcane soil.</title>
        <authorList>
            <person name="MY HANH P."/>
        </authorList>
    </citation>
    <scope>NUCLEOTIDE SEQUENCE [LARGE SCALE GENOMIC DNA]</scope>
    <source>
        <strain evidence="17 18">HBCM 1154</strain>
    </source>
</reference>
<dbReference type="Proteomes" id="UP001449795">
    <property type="component" value="Chromosome"/>
</dbReference>
<evidence type="ECO:0000256" key="11">
    <source>
        <dbReference type="ARBA" id="ARBA00023237"/>
    </source>
</evidence>
<organism evidence="17 18">
    <name type="scientific">Nguyenibacter vanlangensis</name>
    <dbReference type="NCBI Taxonomy" id="1216886"/>
    <lineage>
        <taxon>Bacteria</taxon>
        <taxon>Pseudomonadati</taxon>
        <taxon>Pseudomonadota</taxon>
        <taxon>Alphaproteobacteria</taxon>
        <taxon>Acetobacterales</taxon>
        <taxon>Acetobacteraceae</taxon>
        <taxon>Nguyenibacter</taxon>
    </lineage>
</organism>
<dbReference type="Gene3D" id="2.170.130.10">
    <property type="entry name" value="TonB-dependent receptor, plug domain"/>
    <property type="match status" value="1"/>
</dbReference>
<proteinExistence type="inferred from homology"/>
<evidence type="ECO:0000256" key="14">
    <source>
        <dbReference type="SAM" id="SignalP"/>
    </source>
</evidence>
<evidence type="ECO:0000313" key="17">
    <source>
        <dbReference type="EMBL" id="XAE42792.1"/>
    </source>
</evidence>
<feature type="domain" description="TonB-dependent receptor-like beta-barrel" evidence="15">
    <location>
        <begin position="289"/>
        <end position="734"/>
    </location>
</feature>
<evidence type="ECO:0000256" key="6">
    <source>
        <dbReference type="ARBA" id="ARBA00022729"/>
    </source>
</evidence>
<comment type="similarity">
    <text evidence="12 13">Belongs to the TonB-dependent receptor family.</text>
</comment>
<dbReference type="InterPro" id="IPR037066">
    <property type="entry name" value="Plug_dom_sf"/>
</dbReference>
<keyword evidence="10 12" id="KW-0472">Membrane</keyword>
<evidence type="ECO:0000259" key="16">
    <source>
        <dbReference type="Pfam" id="PF07715"/>
    </source>
</evidence>
<accession>A0ABZ3D5I9</accession>
<dbReference type="RefSeq" id="WP_342628426.1">
    <property type="nucleotide sequence ID" value="NZ_CP152276.1"/>
</dbReference>